<dbReference type="PANTHER" id="PTHR13140">
    <property type="entry name" value="MYOSIN"/>
    <property type="match status" value="1"/>
</dbReference>
<dbReference type="FunFam" id="1.10.10.820:FF:000001">
    <property type="entry name" value="Myosin heavy chain"/>
    <property type="match status" value="1"/>
</dbReference>
<dbReference type="FunFam" id="2.30.30.360:FF:000001">
    <property type="entry name" value="Myosin heavy chain"/>
    <property type="match status" value="1"/>
</dbReference>
<dbReference type="InterPro" id="IPR027417">
    <property type="entry name" value="P-loop_NTPase"/>
</dbReference>
<evidence type="ECO:0000256" key="3">
    <source>
        <dbReference type="ARBA" id="ARBA00022840"/>
    </source>
</evidence>
<dbReference type="GO" id="GO:0005516">
    <property type="term" value="F:calmodulin binding"/>
    <property type="evidence" value="ECO:0007669"/>
    <property type="project" value="UniProtKB-KW"/>
</dbReference>
<evidence type="ECO:0008006" key="14">
    <source>
        <dbReference type="Google" id="ProtNLM"/>
    </source>
</evidence>
<dbReference type="InterPro" id="IPR036961">
    <property type="entry name" value="Kinesin_motor_dom_sf"/>
</dbReference>
<dbReference type="AlphaFoldDB" id="A0A3P7EIX9"/>
<evidence type="ECO:0000256" key="2">
    <source>
        <dbReference type="ARBA" id="ARBA00022741"/>
    </source>
</evidence>
<evidence type="ECO:0000256" key="5">
    <source>
        <dbReference type="ARBA" id="ARBA00023054"/>
    </source>
</evidence>
<dbReference type="OrthoDB" id="6108017at2759"/>
<dbReference type="GO" id="GO:0000146">
    <property type="term" value="F:microfilament motor activity"/>
    <property type="evidence" value="ECO:0007669"/>
    <property type="project" value="TreeGrafter"/>
</dbReference>
<dbReference type="GO" id="GO:0060972">
    <property type="term" value="P:left/right pattern formation"/>
    <property type="evidence" value="ECO:0007669"/>
    <property type="project" value="UniProtKB-ARBA"/>
</dbReference>
<evidence type="ECO:0000313" key="13">
    <source>
        <dbReference type="Proteomes" id="UP000270924"/>
    </source>
</evidence>
<dbReference type="GO" id="GO:0016459">
    <property type="term" value="C:myosin complex"/>
    <property type="evidence" value="ECO:0007669"/>
    <property type="project" value="UniProtKB-KW"/>
</dbReference>
<dbReference type="PANTHER" id="PTHR13140:SF857">
    <property type="entry name" value="MYOSIN-11"/>
    <property type="match status" value="1"/>
</dbReference>
<evidence type="ECO:0000313" key="12">
    <source>
        <dbReference type="EMBL" id="VDM22841.1"/>
    </source>
</evidence>
<sequence>SKKNVWIPDAEDGYIAAEIKSSKGDSVTVVSVRGNEVTLKAEIVQEMNPPKFEKTEDMSNLTFLNDASVLHNLRARYGQMLIYTYSGLFCVVINPYKRLPIYEPSVAEMYMGKRRTEMPPHLFAVSDEAYRNMLIDHENQSMLITGESDLLEKSRVIRQAPGERCYHIFYQLYSDFVPTLKKELLLDKPLKEYHFVAQAELTIDGVNDKEEHQLTDEAFDILHFSQEEKMNCYKLMAAIMHMGNMKFKQRPREEQAEPDGTDDAEKASAMYGIGHEEFLKALTKPKVKVGNEWVNKGQNIDQVTWAVGAMAKGLYSRVFNWLVKKCNKTLDQKGISRDFFIGVLDIAGFEIFDFNSFEQLWINFVNEKLQQFFNHHMFVLEQEEYAREGIQWTFIDFGLDLQACIELIEKPLGILSMLDEECIVPKATDLTLAQKLNDQHLGKHPNFEKPKPPKGKQGDAHFAMRHYAGTVRYNVSNWLEKNKDPLNDTVVSVMKHSTGNMLLTEIWQDYTTQEEAAAAAKDGGGAGKKKGKSGSFMTVSMLYRESLNNLMTMLNMTHPHFIRCIIPNEKKQSGLLDAALVLNQLTCNGVLEGIRICRKGFPNRYFIYFISF</sequence>
<evidence type="ECO:0000256" key="4">
    <source>
        <dbReference type="ARBA" id="ARBA00022860"/>
    </source>
</evidence>
<gene>
    <name evidence="12" type="ORF">WBA_LOCUS12683</name>
</gene>
<dbReference type="GO" id="GO:0016020">
    <property type="term" value="C:membrane"/>
    <property type="evidence" value="ECO:0007669"/>
    <property type="project" value="TreeGrafter"/>
</dbReference>
<keyword evidence="13" id="KW-1185">Reference proteome</keyword>
<evidence type="ECO:0000256" key="7">
    <source>
        <dbReference type="ARBA" id="ARBA00023175"/>
    </source>
</evidence>
<feature type="domain" description="Myosin motor" evidence="10">
    <location>
        <begin position="53"/>
        <end position="612"/>
    </location>
</feature>
<feature type="domain" description="Myosin N-terminal SH3-like" evidence="11">
    <location>
        <begin position="1"/>
        <end position="49"/>
    </location>
</feature>
<keyword evidence="2" id="KW-0547">Nucleotide-binding</keyword>
<protein>
    <recommendedName>
        <fullName evidence="14">Myosin head</fullName>
    </recommendedName>
</protein>
<dbReference type="Proteomes" id="UP000270924">
    <property type="component" value="Unassembled WGS sequence"/>
</dbReference>
<keyword evidence="5" id="KW-0175">Coiled coil</keyword>
<evidence type="ECO:0000256" key="6">
    <source>
        <dbReference type="ARBA" id="ARBA00023123"/>
    </source>
</evidence>
<dbReference type="EMBL" id="UYWW01013016">
    <property type="protein sequence ID" value="VDM22841.1"/>
    <property type="molecule type" value="Genomic_DNA"/>
</dbReference>
<reference evidence="12 13" key="1">
    <citation type="submission" date="2018-11" db="EMBL/GenBank/DDBJ databases">
        <authorList>
            <consortium name="Pathogen Informatics"/>
        </authorList>
    </citation>
    <scope>NUCLEOTIDE SEQUENCE [LARGE SCALE GENOMIC DNA]</scope>
</reference>
<dbReference type="Pfam" id="PF02736">
    <property type="entry name" value="Myosin_N"/>
    <property type="match status" value="1"/>
</dbReference>
<dbReference type="GO" id="GO:0051015">
    <property type="term" value="F:actin filament binding"/>
    <property type="evidence" value="ECO:0007669"/>
    <property type="project" value="InterPro"/>
</dbReference>
<dbReference type="Gene3D" id="2.30.30.360">
    <property type="entry name" value="Myosin S1 fragment, N-terminal"/>
    <property type="match status" value="1"/>
</dbReference>
<evidence type="ECO:0000256" key="1">
    <source>
        <dbReference type="ARBA" id="ARBA00008314"/>
    </source>
</evidence>
<evidence type="ECO:0000256" key="8">
    <source>
        <dbReference type="ARBA" id="ARBA00023203"/>
    </source>
</evidence>
<dbReference type="PROSITE" id="PS51456">
    <property type="entry name" value="MYOSIN_MOTOR"/>
    <property type="match status" value="1"/>
</dbReference>
<comment type="similarity">
    <text evidence="1 9">Belongs to the TRAFAC class myosin-kinesin ATPase superfamily. Myosin family.</text>
</comment>
<dbReference type="SMART" id="SM00242">
    <property type="entry name" value="MYSc"/>
    <property type="match status" value="1"/>
</dbReference>
<dbReference type="Pfam" id="PF00063">
    <property type="entry name" value="Myosin_head"/>
    <property type="match status" value="2"/>
</dbReference>
<dbReference type="InParanoid" id="A0A3P7EIX9"/>
<dbReference type="InterPro" id="IPR008989">
    <property type="entry name" value="Myosin_S1_N"/>
</dbReference>
<organism evidence="12 13">
    <name type="scientific">Wuchereria bancrofti</name>
    <dbReference type="NCBI Taxonomy" id="6293"/>
    <lineage>
        <taxon>Eukaryota</taxon>
        <taxon>Metazoa</taxon>
        <taxon>Ecdysozoa</taxon>
        <taxon>Nematoda</taxon>
        <taxon>Chromadorea</taxon>
        <taxon>Rhabditida</taxon>
        <taxon>Spirurina</taxon>
        <taxon>Spiruromorpha</taxon>
        <taxon>Filarioidea</taxon>
        <taxon>Onchocercidae</taxon>
        <taxon>Wuchereria</taxon>
    </lineage>
</organism>
<dbReference type="Gene3D" id="3.40.850.10">
    <property type="entry name" value="Kinesin motor domain"/>
    <property type="match status" value="2"/>
</dbReference>
<keyword evidence="6 9" id="KW-0518">Myosin</keyword>
<dbReference type="PROSITE" id="PS51844">
    <property type="entry name" value="SH3_LIKE"/>
    <property type="match status" value="1"/>
</dbReference>
<evidence type="ECO:0000259" key="11">
    <source>
        <dbReference type="PROSITE" id="PS51844"/>
    </source>
</evidence>
<keyword evidence="8 9" id="KW-0009">Actin-binding</keyword>
<dbReference type="InterPro" id="IPR004009">
    <property type="entry name" value="SH3_Myosin"/>
</dbReference>
<dbReference type="GO" id="GO:0007015">
    <property type="term" value="P:actin filament organization"/>
    <property type="evidence" value="ECO:0007669"/>
    <property type="project" value="TreeGrafter"/>
</dbReference>
<proteinExistence type="inferred from homology"/>
<dbReference type="CDD" id="cd01377">
    <property type="entry name" value="MYSc_class_II"/>
    <property type="match status" value="1"/>
</dbReference>
<name>A0A3P7EIX9_WUCBA</name>
<dbReference type="FunFam" id="1.20.120.720:FF:000001">
    <property type="entry name" value="Myosin heavy chain, muscle"/>
    <property type="match status" value="1"/>
</dbReference>
<evidence type="ECO:0000259" key="10">
    <source>
        <dbReference type="PROSITE" id="PS51456"/>
    </source>
</evidence>
<evidence type="ECO:0000256" key="9">
    <source>
        <dbReference type="PROSITE-ProRule" id="PRU00782"/>
    </source>
</evidence>
<dbReference type="Gene3D" id="1.20.58.530">
    <property type="match status" value="1"/>
</dbReference>
<dbReference type="FunFam" id="1.20.58.530:FF:000001">
    <property type="entry name" value="Myosin heavy chain"/>
    <property type="match status" value="1"/>
</dbReference>
<feature type="non-terminal residue" evidence="12">
    <location>
        <position position="1"/>
    </location>
</feature>
<keyword evidence="4" id="KW-0112">Calmodulin-binding</keyword>
<keyword evidence="3" id="KW-0067">ATP-binding</keyword>
<dbReference type="Gene3D" id="1.10.10.820">
    <property type="match status" value="1"/>
</dbReference>
<dbReference type="SUPFAM" id="SSF52540">
    <property type="entry name" value="P-loop containing nucleoside triphosphate hydrolases"/>
    <property type="match status" value="1"/>
</dbReference>
<keyword evidence="7" id="KW-0505">Motor protein</keyword>
<dbReference type="GO" id="GO:0005863">
    <property type="term" value="C:striated muscle myosin thick filament"/>
    <property type="evidence" value="ECO:0007669"/>
    <property type="project" value="UniProtKB-ARBA"/>
</dbReference>
<dbReference type="PRINTS" id="PR00193">
    <property type="entry name" value="MYOSINHEAVY"/>
</dbReference>
<dbReference type="Gene3D" id="1.20.120.720">
    <property type="entry name" value="Myosin VI head, motor domain, U50 subdomain"/>
    <property type="match status" value="1"/>
</dbReference>
<comment type="caution">
    <text evidence="9">Lacks conserved residue(s) required for the propagation of feature annotation.</text>
</comment>
<dbReference type="OMA" id="XSADIET"/>
<dbReference type="FunFam" id="3.40.850.10:FF:000101">
    <property type="entry name" value="Slow myosin heavy chain 2"/>
    <property type="match status" value="1"/>
</dbReference>
<dbReference type="GO" id="GO:0005524">
    <property type="term" value="F:ATP binding"/>
    <property type="evidence" value="ECO:0007669"/>
    <property type="project" value="UniProtKB-KW"/>
</dbReference>
<dbReference type="InterPro" id="IPR001609">
    <property type="entry name" value="Myosin_head_motor_dom-like"/>
</dbReference>
<feature type="region of interest" description="Actin-binding" evidence="9">
    <location>
        <begin position="547"/>
        <end position="569"/>
    </location>
</feature>
<accession>A0A3P7EIX9</accession>